<gene>
    <name evidence="3" type="ORF">BXY39_3334</name>
</gene>
<comment type="caution">
    <text evidence="3">The sequence shown here is derived from an EMBL/GenBank/DDBJ whole genome shotgun (WGS) entry which is preliminary data.</text>
</comment>
<dbReference type="Gene3D" id="6.10.10.120">
    <property type="entry name" value="Antitoxin ParD1-like"/>
    <property type="match status" value="1"/>
</dbReference>
<dbReference type="PANTHER" id="PTHR36582:SF2">
    <property type="entry name" value="ANTITOXIN PARD"/>
    <property type="match status" value="1"/>
</dbReference>
<name>A0A3M0BZL3_9PROT</name>
<dbReference type="GO" id="GO:0006355">
    <property type="term" value="P:regulation of DNA-templated transcription"/>
    <property type="evidence" value="ECO:0007669"/>
    <property type="project" value="InterPro"/>
</dbReference>
<dbReference type="NCBIfam" id="TIGR02606">
    <property type="entry name" value="antidote_CC2985"/>
    <property type="match status" value="1"/>
</dbReference>
<sequence length="90" mass="10009">MNIFGKIAMASTSLTLGEHWETFIRNEVASGRYGSASEVVRDALRSLEERKSKLATLRAHLAEGADQARRGEFVDDYSIETFLESADTRA</sequence>
<dbReference type="CDD" id="cd22231">
    <property type="entry name" value="RHH_NikR_HicB-like"/>
    <property type="match status" value="1"/>
</dbReference>
<reference evidence="3 4" key="1">
    <citation type="submission" date="2018-10" db="EMBL/GenBank/DDBJ databases">
        <title>Genomic Encyclopedia of Archaeal and Bacterial Type Strains, Phase II (KMG-II): from individual species to whole genera.</title>
        <authorList>
            <person name="Goeker M."/>
        </authorList>
    </citation>
    <scope>NUCLEOTIDE SEQUENCE [LARGE SCALE GENOMIC DNA]</scope>
    <source>
        <strain evidence="3 4">DSM 25217</strain>
    </source>
</reference>
<dbReference type="EMBL" id="REFR01000015">
    <property type="protein sequence ID" value="RMB01827.1"/>
    <property type="molecule type" value="Genomic_DNA"/>
</dbReference>
<keyword evidence="4" id="KW-1185">Reference proteome</keyword>
<protein>
    <submittedName>
        <fullName evidence="3">Antitoxin ParD1/3/4</fullName>
    </submittedName>
</protein>
<dbReference type="InParanoid" id="A0A3M0BZL3"/>
<dbReference type="InterPro" id="IPR038296">
    <property type="entry name" value="ParD_sf"/>
</dbReference>
<accession>A0A3M0BZL3</accession>
<keyword evidence="2" id="KW-1277">Toxin-antitoxin system</keyword>
<comment type="similarity">
    <text evidence="1">Belongs to the ParD antitoxin family.</text>
</comment>
<evidence type="ECO:0000313" key="3">
    <source>
        <dbReference type="EMBL" id="RMB01827.1"/>
    </source>
</evidence>
<evidence type="ECO:0000256" key="1">
    <source>
        <dbReference type="ARBA" id="ARBA00008580"/>
    </source>
</evidence>
<dbReference type="Proteomes" id="UP000271227">
    <property type="component" value="Unassembled WGS sequence"/>
</dbReference>
<dbReference type="Pfam" id="PF03693">
    <property type="entry name" value="ParD_antitoxin"/>
    <property type="match status" value="1"/>
</dbReference>
<dbReference type="InterPro" id="IPR010985">
    <property type="entry name" value="Ribbon_hlx_hlx"/>
</dbReference>
<evidence type="ECO:0000256" key="2">
    <source>
        <dbReference type="ARBA" id="ARBA00022649"/>
    </source>
</evidence>
<dbReference type="PANTHER" id="PTHR36582">
    <property type="entry name" value="ANTITOXIN PARD"/>
    <property type="match status" value="1"/>
</dbReference>
<dbReference type="SUPFAM" id="SSF47598">
    <property type="entry name" value="Ribbon-helix-helix"/>
    <property type="match status" value="1"/>
</dbReference>
<dbReference type="AlphaFoldDB" id="A0A3M0BZL3"/>
<organism evidence="3 4">
    <name type="scientific">Eilatimonas milleporae</name>
    <dbReference type="NCBI Taxonomy" id="911205"/>
    <lineage>
        <taxon>Bacteria</taxon>
        <taxon>Pseudomonadati</taxon>
        <taxon>Pseudomonadota</taxon>
        <taxon>Alphaproteobacteria</taxon>
        <taxon>Kordiimonadales</taxon>
        <taxon>Kordiimonadaceae</taxon>
        <taxon>Eilatimonas</taxon>
    </lineage>
</organism>
<dbReference type="InterPro" id="IPR022789">
    <property type="entry name" value="ParD"/>
</dbReference>
<evidence type="ECO:0000313" key="4">
    <source>
        <dbReference type="Proteomes" id="UP000271227"/>
    </source>
</evidence>
<proteinExistence type="inferred from homology"/>